<protein>
    <submittedName>
        <fullName evidence="4">Triple QxxK/R motif-containing protein</fullName>
    </submittedName>
</protein>
<dbReference type="Proteomes" id="UP000095287">
    <property type="component" value="Unplaced"/>
</dbReference>
<evidence type="ECO:0000313" key="3">
    <source>
        <dbReference type="Proteomes" id="UP000095287"/>
    </source>
</evidence>
<organism evidence="3 4">
    <name type="scientific">Steinernema glaseri</name>
    <dbReference type="NCBI Taxonomy" id="37863"/>
    <lineage>
        <taxon>Eukaryota</taxon>
        <taxon>Metazoa</taxon>
        <taxon>Ecdysozoa</taxon>
        <taxon>Nematoda</taxon>
        <taxon>Chromadorea</taxon>
        <taxon>Rhabditida</taxon>
        <taxon>Tylenchina</taxon>
        <taxon>Panagrolaimomorpha</taxon>
        <taxon>Strongyloidoidea</taxon>
        <taxon>Steinernematidae</taxon>
        <taxon>Steinernema</taxon>
    </lineage>
</organism>
<dbReference type="WBParaSite" id="L893_g3683.t1">
    <property type="protein sequence ID" value="L893_g3683.t1"/>
    <property type="gene ID" value="L893_g3683"/>
</dbReference>
<evidence type="ECO:0000313" key="4">
    <source>
        <dbReference type="WBParaSite" id="L893_g3683.t1"/>
    </source>
</evidence>
<feature type="chain" id="PRO_5009314455" evidence="2">
    <location>
        <begin position="20"/>
        <end position="114"/>
    </location>
</feature>
<keyword evidence="1" id="KW-1133">Transmembrane helix</keyword>
<name>A0A1I8AAA6_9BILA</name>
<keyword evidence="2" id="KW-0732">Signal</keyword>
<sequence length="114" mass="12711">MRHCDFLLLFVHAAARITACAMSGHSVDGYRDRRVSLRRQAAPGAARNLEFEGADFVKMRSQSRKQSIVEVAERTFDKNTLILIVNVIILAILMSMLYIIATSAYANAAAKDEH</sequence>
<keyword evidence="1" id="KW-0812">Transmembrane</keyword>
<accession>A0A1I8AAA6</accession>
<evidence type="ECO:0000256" key="2">
    <source>
        <dbReference type="SAM" id="SignalP"/>
    </source>
</evidence>
<keyword evidence="1" id="KW-0472">Membrane</keyword>
<feature type="transmembrane region" description="Helical" evidence="1">
    <location>
        <begin position="81"/>
        <end position="101"/>
    </location>
</feature>
<keyword evidence="3" id="KW-1185">Reference proteome</keyword>
<reference evidence="4" key="1">
    <citation type="submission" date="2016-11" db="UniProtKB">
        <authorList>
            <consortium name="WormBaseParasite"/>
        </authorList>
    </citation>
    <scope>IDENTIFICATION</scope>
</reference>
<feature type="signal peptide" evidence="2">
    <location>
        <begin position="1"/>
        <end position="19"/>
    </location>
</feature>
<proteinExistence type="predicted"/>
<dbReference type="AlphaFoldDB" id="A0A1I8AAA6"/>
<evidence type="ECO:0000256" key="1">
    <source>
        <dbReference type="SAM" id="Phobius"/>
    </source>
</evidence>